<evidence type="ECO:0000313" key="2">
    <source>
        <dbReference type="Proteomes" id="UP001148662"/>
    </source>
</evidence>
<reference evidence="1" key="1">
    <citation type="submission" date="2022-07" db="EMBL/GenBank/DDBJ databases">
        <title>Genome Sequence of Phlebia brevispora.</title>
        <authorList>
            <person name="Buettner E."/>
        </authorList>
    </citation>
    <scope>NUCLEOTIDE SEQUENCE</scope>
    <source>
        <strain evidence="1">MPL23</strain>
    </source>
</reference>
<organism evidence="1 2">
    <name type="scientific">Phlebia brevispora</name>
    <dbReference type="NCBI Taxonomy" id="194682"/>
    <lineage>
        <taxon>Eukaryota</taxon>
        <taxon>Fungi</taxon>
        <taxon>Dikarya</taxon>
        <taxon>Basidiomycota</taxon>
        <taxon>Agaricomycotina</taxon>
        <taxon>Agaricomycetes</taxon>
        <taxon>Polyporales</taxon>
        <taxon>Meruliaceae</taxon>
        <taxon>Phlebia</taxon>
    </lineage>
</organism>
<name>A0ACC1TAN8_9APHY</name>
<accession>A0ACC1TAN8</accession>
<protein>
    <submittedName>
        <fullName evidence="1">Uncharacterized protein</fullName>
    </submittedName>
</protein>
<dbReference type="Proteomes" id="UP001148662">
    <property type="component" value="Unassembled WGS sequence"/>
</dbReference>
<sequence>MSFVCLRGKPVRFAWPPHLPQVKKDPLVTKLTGDALVPEDAEDINEWAIVKESRVAGSSNVHALIYSSSLASGRRPEQVAIRIQGYIAEKKLGEYGDWNGTEAHAPKARQYIVLHGGEEKELFDAQCRAITNIREAVLRSLYSSKHNTDQNGRIYLHNQVFTKVRHGSTLRKKSTSRTMSDPLKLAKKIDHLWVAENNLTLAFQDAKGRILTADPSKFKCGDFVDVKVVVNVITYPMGDAREVRVLFNMTRIIQLCPASIVNQQSKKASEQLEDGEDYPIHDNFVLDDEDDKGEGSSMTVE</sequence>
<keyword evidence="2" id="KW-1185">Reference proteome</keyword>
<gene>
    <name evidence="1" type="ORF">NM688_g1703</name>
</gene>
<proteinExistence type="predicted"/>
<dbReference type="EMBL" id="JANHOG010000191">
    <property type="protein sequence ID" value="KAJ3557015.1"/>
    <property type="molecule type" value="Genomic_DNA"/>
</dbReference>
<comment type="caution">
    <text evidence="1">The sequence shown here is derived from an EMBL/GenBank/DDBJ whole genome shotgun (WGS) entry which is preliminary data.</text>
</comment>
<evidence type="ECO:0000313" key="1">
    <source>
        <dbReference type="EMBL" id="KAJ3557015.1"/>
    </source>
</evidence>